<dbReference type="EMBL" id="JASPKZ010007270">
    <property type="protein sequence ID" value="KAJ9585447.1"/>
    <property type="molecule type" value="Genomic_DNA"/>
</dbReference>
<feature type="transmembrane region" description="Helical" evidence="1">
    <location>
        <begin position="12"/>
        <end position="30"/>
    </location>
</feature>
<sequence length="143" mass="16327">HLREILMRTPEVLSPIACITIFMLSFHVFFSSKPGQRPVASTMSIRALLAPIDSMINETICQSHRSTMSDVLAQYVRRVGSVVIAKTANTKTIFESISDVLDQRLLIRRQYSRSMSDLMFHVITCKYEVIFEKICFAKPLVRS</sequence>
<comment type="caution">
    <text evidence="2">The sequence shown here is derived from an EMBL/GenBank/DDBJ whole genome shotgun (WGS) entry which is preliminary data.</text>
</comment>
<feature type="non-terminal residue" evidence="2">
    <location>
        <position position="1"/>
    </location>
</feature>
<reference evidence="2" key="2">
    <citation type="submission" date="2023-05" db="EMBL/GenBank/DDBJ databases">
        <authorList>
            <person name="Fouks B."/>
        </authorList>
    </citation>
    <scope>NUCLEOTIDE SEQUENCE</scope>
    <source>
        <strain evidence="2">Stay&amp;Tobe</strain>
        <tissue evidence="2">Testes</tissue>
    </source>
</reference>
<dbReference type="AlphaFoldDB" id="A0AAD8ED57"/>
<reference evidence="2" key="1">
    <citation type="journal article" date="2023" name="IScience">
        <title>Live-bearing cockroach genome reveals convergent evolutionary mechanisms linked to viviparity in insects and beyond.</title>
        <authorList>
            <person name="Fouks B."/>
            <person name="Harrison M.C."/>
            <person name="Mikhailova A.A."/>
            <person name="Marchal E."/>
            <person name="English S."/>
            <person name="Carruthers M."/>
            <person name="Jennings E.C."/>
            <person name="Chiamaka E.L."/>
            <person name="Frigard R.A."/>
            <person name="Pippel M."/>
            <person name="Attardo G.M."/>
            <person name="Benoit J.B."/>
            <person name="Bornberg-Bauer E."/>
            <person name="Tobe S.S."/>
        </authorList>
    </citation>
    <scope>NUCLEOTIDE SEQUENCE</scope>
    <source>
        <strain evidence="2">Stay&amp;Tobe</strain>
    </source>
</reference>
<evidence type="ECO:0000256" key="1">
    <source>
        <dbReference type="SAM" id="Phobius"/>
    </source>
</evidence>
<keyword evidence="1" id="KW-0812">Transmembrane</keyword>
<organism evidence="2 3">
    <name type="scientific">Diploptera punctata</name>
    <name type="common">Pacific beetle cockroach</name>
    <dbReference type="NCBI Taxonomy" id="6984"/>
    <lineage>
        <taxon>Eukaryota</taxon>
        <taxon>Metazoa</taxon>
        <taxon>Ecdysozoa</taxon>
        <taxon>Arthropoda</taxon>
        <taxon>Hexapoda</taxon>
        <taxon>Insecta</taxon>
        <taxon>Pterygota</taxon>
        <taxon>Neoptera</taxon>
        <taxon>Polyneoptera</taxon>
        <taxon>Dictyoptera</taxon>
        <taxon>Blattodea</taxon>
        <taxon>Blaberoidea</taxon>
        <taxon>Blaberidae</taxon>
        <taxon>Diplopterinae</taxon>
        <taxon>Diploptera</taxon>
    </lineage>
</organism>
<keyword evidence="1" id="KW-1133">Transmembrane helix</keyword>
<name>A0AAD8ED57_DIPPU</name>
<protein>
    <submittedName>
        <fullName evidence="2">Uncharacterized protein</fullName>
    </submittedName>
</protein>
<accession>A0AAD8ED57</accession>
<feature type="non-terminal residue" evidence="2">
    <location>
        <position position="143"/>
    </location>
</feature>
<keyword evidence="3" id="KW-1185">Reference proteome</keyword>
<dbReference type="Proteomes" id="UP001233999">
    <property type="component" value="Unassembled WGS sequence"/>
</dbReference>
<gene>
    <name evidence="2" type="ORF">L9F63_002755</name>
</gene>
<evidence type="ECO:0000313" key="3">
    <source>
        <dbReference type="Proteomes" id="UP001233999"/>
    </source>
</evidence>
<evidence type="ECO:0000313" key="2">
    <source>
        <dbReference type="EMBL" id="KAJ9585447.1"/>
    </source>
</evidence>
<proteinExistence type="predicted"/>
<keyword evidence="1" id="KW-0472">Membrane</keyword>